<evidence type="ECO:0000313" key="14">
    <source>
        <dbReference type="EMBL" id="QCI80184.1"/>
    </source>
</evidence>
<dbReference type="Pfam" id="PF02472">
    <property type="entry name" value="ExbD"/>
    <property type="match status" value="1"/>
</dbReference>
<evidence type="ECO:0000256" key="2">
    <source>
        <dbReference type="ARBA" id="ARBA00004249"/>
    </source>
</evidence>
<gene>
    <name evidence="14" type="ORF">E6W36_13785</name>
</gene>
<evidence type="ECO:0000256" key="7">
    <source>
        <dbReference type="ARBA" id="ARBA00022519"/>
    </source>
</evidence>
<comment type="function">
    <text evidence="1">Involved in the TonB-dependent energy-dependent transport of various receptor-bound substrates.</text>
</comment>
<dbReference type="PANTHER" id="PTHR30558">
    <property type="entry name" value="EXBD MEMBRANE COMPONENT OF PMF-DRIVEN MACROMOLECULE IMPORT SYSTEM"/>
    <property type="match status" value="1"/>
</dbReference>
<name>A0A4D7C388_9SPHN</name>
<evidence type="ECO:0000256" key="8">
    <source>
        <dbReference type="ARBA" id="ARBA00022692"/>
    </source>
</evidence>
<evidence type="ECO:0000256" key="6">
    <source>
        <dbReference type="ARBA" id="ARBA00022475"/>
    </source>
</evidence>
<dbReference type="Proteomes" id="UP000298714">
    <property type="component" value="Chromosome"/>
</dbReference>
<reference evidence="15" key="1">
    <citation type="submission" date="2019-04" db="EMBL/GenBank/DDBJ databases">
        <title>Complete genome sequence of Sphingomonas sp. W1-2-3.</title>
        <authorList>
            <person name="Im W.T."/>
        </authorList>
    </citation>
    <scope>NUCLEOTIDE SEQUENCE [LARGE SCALE GENOMIC DNA]</scope>
    <source>
        <strain evidence="15">W1-2-3</strain>
    </source>
</reference>
<dbReference type="InterPro" id="IPR003400">
    <property type="entry name" value="ExbD"/>
</dbReference>
<keyword evidence="15" id="KW-1185">Reference proteome</keyword>
<comment type="subunit">
    <text evidence="4">The accessory proteins ExbB and ExbD seem to form a complex with TonB.</text>
</comment>
<evidence type="ECO:0000256" key="3">
    <source>
        <dbReference type="ARBA" id="ARBA00005811"/>
    </source>
</evidence>
<feature type="transmembrane region" description="Helical" evidence="13">
    <location>
        <begin position="20"/>
        <end position="38"/>
    </location>
</feature>
<dbReference type="GO" id="GO:0015031">
    <property type="term" value="P:protein transport"/>
    <property type="evidence" value="ECO:0007669"/>
    <property type="project" value="UniProtKB-KW"/>
</dbReference>
<evidence type="ECO:0000256" key="12">
    <source>
        <dbReference type="RuleBase" id="RU003879"/>
    </source>
</evidence>
<organism evidence="14 15">
    <name type="scientific">Hankyongella ginsenosidimutans</name>
    <dbReference type="NCBI Taxonomy" id="1763828"/>
    <lineage>
        <taxon>Bacteria</taxon>
        <taxon>Pseudomonadati</taxon>
        <taxon>Pseudomonadota</taxon>
        <taxon>Alphaproteobacteria</taxon>
        <taxon>Sphingomonadales</taxon>
        <taxon>Sphingomonadaceae</taxon>
        <taxon>Hankyongella</taxon>
    </lineage>
</organism>
<keyword evidence="5 12" id="KW-0813">Transport</keyword>
<dbReference type="GO" id="GO:0005886">
    <property type="term" value="C:plasma membrane"/>
    <property type="evidence" value="ECO:0007669"/>
    <property type="project" value="UniProtKB-SubCell"/>
</dbReference>
<comment type="subcellular location">
    <subcellularLocation>
        <location evidence="2">Cell inner membrane</location>
        <topology evidence="2">Single-pass type II membrane protein</topology>
    </subcellularLocation>
    <subcellularLocation>
        <location evidence="12">Cell membrane</location>
        <topology evidence="12">Single-pass type II membrane protein</topology>
    </subcellularLocation>
</comment>
<evidence type="ECO:0000256" key="10">
    <source>
        <dbReference type="ARBA" id="ARBA00022989"/>
    </source>
</evidence>
<keyword evidence="8 12" id="KW-0812">Transmembrane</keyword>
<evidence type="ECO:0000256" key="9">
    <source>
        <dbReference type="ARBA" id="ARBA00022927"/>
    </source>
</evidence>
<accession>A0A4D7C388</accession>
<comment type="similarity">
    <text evidence="3 12">Belongs to the ExbD/TolR family.</text>
</comment>
<evidence type="ECO:0000256" key="1">
    <source>
        <dbReference type="ARBA" id="ARBA00003540"/>
    </source>
</evidence>
<evidence type="ECO:0000313" key="15">
    <source>
        <dbReference type="Proteomes" id="UP000298714"/>
    </source>
</evidence>
<dbReference type="KEGG" id="hgn:E6W36_13785"/>
<keyword evidence="6" id="KW-1003">Cell membrane</keyword>
<evidence type="ECO:0000256" key="5">
    <source>
        <dbReference type="ARBA" id="ARBA00022448"/>
    </source>
</evidence>
<keyword evidence="10 13" id="KW-1133">Transmembrane helix</keyword>
<sequence>MGMSVGPAEGDVPPEMNTTPLIDVMLVLLIIFLINIPVQTHAVKLDLPQQANDQPAEPPKPPVIHKVTIDFLDNIYFDGNLVDLNTLTGYFQRAAAQDDQPEFHVRPEAQTRFETVNKVLASAQRSGVTKIGFIGNEVYAN</sequence>
<evidence type="ECO:0000256" key="11">
    <source>
        <dbReference type="ARBA" id="ARBA00023136"/>
    </source>
</evidence>
<keyword evidence="11 13" id="KW-0472">Membrane</keyword>
<keyword evidence="9 12" id="KW-0653">Protein transport</keyword>
<dbReference type="GO" id="GO:0022857">
    <property type="term" value="F:transmembrane transporter activity"/>
    <property type="evidence" value="ECO:0007669"/>
    <property type="project" value="InterPro"/>
</dbReference>
<dbReference type="Gene3D" id="3.30.420.270">
    <property type="match status" value="1"/>
</dbReference>
<keyword evidence="7" id="KW-0997">Cell inner membrane</keyword>
<dbReference type="AlphaFoldDB" id="A0A4D7C388"/>
<protein>
    <submittedName>
        <fullName evidence="14">Biopolymer transporter ExbD</fullName>
    </submittedName>
</protein>
<evidence type="ECO:0000256" key="13">
    <source>
        <dbReference type="SAM" id="Phobius"/>
    </source>
</evidence>
<proteinExistence type="inferred from homology"/>
<dbReference type="RefSeq" id="WP_222873049.1">
    <property type="nucleotide sequence ID" value="NZ_CP039704.1"/>
</dbReference>
<dbReference type="PANTHER" id="PTHR30558:SF12">
    <property type="entry name" value="BIOPOLYMER TRANSPORT PROTEIN EXBD"/>
    <property type="match status" value="1"/>
</dbReference>
<evidence type="ECO:0000256" key="4">
    <source>
        <dbReference type="ARBA" id="ARBA00011471"/>
    </source>
</evidence>
<dbReference type="EMBL" id="CP039704">
    <property type="protein sequence ID" value="QCI80184.1"/>
    <property type="molecule type" value="Genomic_DNA"/>
</dbReference>